<keyword evidence="1" id="KW-1133">Transmembrane helix</keyword>
<name>A0ABD5NAJ0_9EURY</name>
<comment type="caution">
    <text evidence="2">The sequence shown here is derived from an EMBL/GenBank/DDBJ whole genome shotgun (WGS) entry which is preliminary data.</text>
</comment>
<gene>
    <name evidence="2" type="ORF">ACFOKC_01290</name>
</gene>
<feature type="transmembrane region" description="Helical" evidence="1">
    <location>
        <begin position="102"/>
        <end position="127"/>
    </location>
</feature>
<feature type="transmembrane region" description="Helical" evidence="1">
    <location>
        <begin position="73"/>
        <end position="90"/>
    </location>
</feature>
<evidence type="ECO:0000256" key="1">
    <source>
        <dbReference type="SAM" id="Phobius"/>
    </source>
</evidence>
<feature type="transmembrane region" description="Helical" evidence="1">
    <location>
        <begin position="50"/>
        <end position="67"/>
    </location>
</feature>
<feature type="transmembrane region" description="Helical" evidence="1">
    <location>
        <begin position="20"/>
        <end position="38"/>
    </location>
</feature>
<keyword evidence="1" id="KW-0472">Membrane</keyword>
<evidence type="ECO:0000313" key="2">
    <source>
        <dbReference type="EMBL" id="MFC3476350.1"/>
    </source>
</evidence>
<evidence type="ECO:0000313" key="3">
    <source>
        <dbReference type="Proteomes" id="UP001595660"/>
    </source>
</evidence>
<dbReference type="GeneID" id="69117741"/>
<reference evidence="2 3" key="1">
    <citation type="journal article" date="2019" name="Int. J. Syst. Evol. Microbiol.">
        <title>The Global Catalogue of Microorganisms (GCM) 10K type strain sequencing project: providing services to taxonomists for standard genome sequencing and annotation.</title>
        <authorList>
            <consortium name="The Broad Institute Genomics Platform"/>
            <consortium name="The Broad Institute Genome Sequencing Center for Infectious Disease"/>
            <person name="Wu L."/>
            <person name="Ma J."/>
        </authorList>
    </citation>
    <scope>NUCLEOTIDE SEQUENCE [LARGE SCALE GENOMIC DNA]</scope>
    <source>
        <strain evidence="2 3">CGMCC 1.12562</strain>
    </source>
</reference>
<protein>
    <recommendedName>
        <fullName evidence="4">Tripartite tricarboxylate transporter TctB family protein</fullName>
    </recommendedName>
</protein>
<keyword evidence="3" id="KW-1185">Reference proteome</keyword>
<accession>A0ABD5NAJ0</accession>
<organism evidence="2 3">
    <name type="scientific">Halobacterium litoreum</name>
    <dbReference type="NCBI Taxonomy" id="2039234"/>
    <lineage>
        <taxon>Archaea</taxon>
        <taxon>Methanobacteriati</taxon>
        <taxon>Methanobacteriota</taxon>
        <taxon>Stenosarchaea group</taxon>
        <taxon>Halobacteria</taxon>
        <taxon>Halobacteriales</taxon>
        <taxon>Halobacteriaceae</taxon>
        <taxon>Halobacterium</taxon>
    </lineage>
</organism>
<dbReference type="AlphaFoldDB" id="A0ABD5NAJ0"/>
<keyword evidence="1" id="KW-0812">Transmembrane</keyword>
<dbReference type="EMBL" id="JBHRWN010000002">
    <property type="protein sequence ID" value="MFC3476350.1"/>
    <property type="molecule type" value="Genomic_DNA"/>
</dbReference>
<evidence type="ECO:0008006" key="4">
    <source>
        <dbReference type="Google" id="ProtNLM"/>
    </source>
</evidence>
<proteinExistence type="predicted"/>
<dbReference type="Proteomes" id="UP001595660">
    <property type="component" value="Unassembled WGS sequence"/>
</dbReference>
<dbReference type="RefSeq" id="WP_390226262.1">
    <property type="nucleotide sequence ID" value="NZ_CP089466.1"/>
</dbReference>
<sequence>MTLPEVLAAALAQQEPVGFLDSLVVFAVSLLVGAFGIYVGGRVVADVDDFGHAVVTALIGAIVWAVVGFLLGWIPFLGALLTLAAYVWVINSRYPGGWVNAILVALVAWLASLVVLYVLAVLGVASFDALGVPGV</sequence>